<dbReference type="AlphaFoldDB" id="A0A1J5Q322"/>
<sequence length="59" mass="6312">MGAARHVDDVATALQAAQRGAVHDALCLRGQRQQVDQNAAATQEVIKLLRAMKDLNASD</sequence>
<name>A0A1J5Q322_9ZZZZ</name>
<proteinExistence type="predicted"/>
<dbReference type="EMBL" id="MLJW01002560">
    <property type="protein sequence ID" value="OIQ74284.1"/>
    <property type="molecule type" value="Genomic_DNA"/>
</dbReference>
<organism evidence="1">
    <name type="scientific">mine drainage metagenome</name>
    <dbReference type="NCBI Taxonomy" id="410659"/>
    <lineage>
        <taxon>unclassified sequences</taxon>
        <taxon>metagenomes</taxon>
        <taxon>ecological metagenomes</taxon>
    </lineage>
</organism>
<evidence type="ECO:0000313" key="1">
    <source>
        <dbReference type="EMBL" id="OIQ74284.1"/>
    </source>
</evidence>
<accession>A0A1J5Q322</accession>
<protein>
    <submittedName>
        <fullName evidence="1">Uncharacterized protein</fullName>
    </submittedName>
</protein>
<reference evidence="1" key="1">
    <citation type="submission" date="2016-10" db="EMBL/GenBank/DDBJ databases">
        <title>Sequence of Gallionella enrichment culture.</title>
        <authorList>
            <person name="Poehlein A."/>
            <person name="Muehling M."/>
            <person name="Daniel R."/>
        </authorList>
    </citation>
    <scope>NUCLEOTIDE SEQUENCE</scope>
</reference>
<comment type="caution">
    <text evidence="1">The sequence shown here is derived from an EMBL/GenBank/DDBJ whole genome shotgun (WGS) entry which is preliminary data.</text>
</comment>
<gene>
    <name evidence="1" type="ORF">GALL_440630</name>
</gene>